<keyword evidence="3 5" id="KW-1133">Transmembrane helix</keyword>
<dbReference type="PANTHER" id="PTHR33514">
    <property type="entry name" value="PROTEIN ABCI12, CHLOROPLASTIC"/>
    <property type="match status" value="1"/>
</dbReference>
<dbReference type="PANTHER" id="PTHR33514:SF13">
    <property type="entry name" value="PROTEIN ABCI12, CHLOROPLASTIC"/>
    <property type="match status" value="1"/>
</dbReference>
<dbReference type="KEGG" id="tle:Tlet_0675"/>
<reference evidence="6 7" key="1">
    <citation type="submission" date="2007-08" db="EMBL/GenBank/DDBJ databases">
        <title>Complete sequence of Thermotoga lettingae TMO.</title>
        <authorList>
            <consortium name="US DOE Joint Genome Institute"/>
            <person name="Copeland A."/>
            <person name="Lucas S."/>
            <person name="Lapidus A."/>
            <person name="Barry K."/>
            <person name="Glavina del Rio T."/>
            <person name="Dalin E."/>
            <person name="Tice H."/>
            <person name="Pitluck S."/>
            <person name="Foster B."/>
            <person name="Bruce D."/>
            <person name="Schmutz J."/>
            <person name="Larimer F."/>
            <person name="Land M."/>
            <person name="Hauser L."/>
            <person name="Kyrpides N."/>
            <person name="Mikhailova N."/>
            <person name="Nelson K."/>
            <person name="Gogarten J.P."/>
            <person name="Noll K."/>
            <person name="Richardson P."/>
        </authorList>
    </citation>
    <scope>NUCLEOTIDE SEQUENCE [LARGE SCALE GENOMIC DNA]</scope>
    <source>
        <strain evidence="7">ATCC BAA-301 / DSM 14385 / NBRC 107922 / TMO</strain>
    </source>
</reference>
<accession>A8F507</accession>
<dbReference type="Proteomes" id="UP000002016">
    <property type="component" value="Chromosome"/>
</dbReference>
<gene>
    <name evidence="6" type="ordered locus">Tlet_0675</name>
</gene>
<feature type="transmembrane region" description="Helical" evidence="5">
    <location>
        <begin position="100"/>
        <end position="118"/>
    </location>
</feature>
<keyword evidence="2 5" id="KW-0812">Transmembrane</keyword>
<dbReference type="HOGENOM" id="CLU_056469_2_2_0"/>
<dbReference type="OrthoDB" id="8075495at2"/>
<evidence type="ECO:0000256" key="4">
    <source>
        <dbReference type="ARBA" id="ARBA00023136"/>
    </source>
</evidence>
<name>A8F507_PSELT</name>
<dbReference type="InterPro" id="IPR003339">
    <property type="entry name" value="ABC/ECF_trnsptr_transmembrane"/>
</dbReference>
<feature type="transmembrane region" description="Helical" evidence="5">
    <location>
        <begin position="21"/>
        <end position="38"/>
    </location>
</feature>
<organism evidence="6 7">
    <name type="scientific">Pseudothermotoga lettingae (strain ATCC BAA-301 / DSM 14385 / NBRC 107922 / TMO)</name>
    <name type="common">Thermotoga lettingae</name>
    <dbReference type="NCBI Taxonomy" id="416591"/>
    <lineage>
        <taxon>Bacteria</taxon>
        <taxon>Thermotogati</taxon>
        <taxon>Thermotogota</taxon>
        <taxon>Thermotogae</taxon>
        <taxon>Thermotogales</taxon>
        <taxon>Thermotogaceae</taxon>
        <taxon>Pseudothermotoga</taxon>
    </lineage>
</organism>
<dbReference type="eggNOG" id="COG0619">
    <property type="taxonomic scope" value="Bacteria"/>
</dbReference>
<feature type="transmembrane region" description="Helical" evidence="5">
    <location>
        <begin position="72"/>
        <end position="94"/>
    </location>
</feature>
<evidence type="ECO:0000256" key="5">
    <source>
        <dbReference type="SAM" id="Phobius"/>
    </source>
</evidence>
<evidence type="ECO:0000256" key="2">
    <source>
        <dbReference type="ARBA" id="ARBA00022692"/>
    </source>
</evidence>
<feature type="transmembrane region" description="Helical" evidence="5">
    <location>
        <begin position="232"/>
        <end position="253"/>
    </location>
</feature>
<dbReference type="EMBL" id="CP000812">
    <property type="protein sequence ID" value="ABV33241.1"/>
    <property type="molecule type" value="Genomic_DNA"/>
</dbReference>
<dbReference type="CDD" id="cd16914">
    <property type="entry name" value="EcfT"/>
    <property type="match status" value="1"/>
</dbReference>
<keyword evidence="4 5" id="KW-0472">Membrane</keyword>
<dbReference type="AlphaFoldDB" id="A8F507"/>
<protein>
    <submittedName>
        <fullName evidence="6">Cobalt transport protein</fullName>
    </submittedName>
</protein>
<proteinExistence type="predicted"/>
<feature type="transmembrane region" description="Helical" evidence="5">
    <location>
        <begin position="44"/>
        <end position="60"/>
    </location>
</feature>
<dbReference type="Pfam" id="PF02361">
    <property type="entry name" value="CbiQ"/>
    <property type="match status" value="1"/>
</dbReference>
<evidence type="ECO:0000256" key="3">
    <source>
        <dbReference type="ARBA" id="ARBA00022989"/>
    </source>
</evidence>
<sequence>MSEINFGKYIALSSFVHKLNPVSKIFFVIFLIIETFLISNWLYYIIPGTLLVIFMLGSKIRISLYFEDVKKLWFLILIIFLLQFTSGVNLHNLFNAIETVLRIIIIVLLSSIFIRTTRPVELARSVEKGLILIRVRRSLSRDISMTLVLVMQFIPVLLKEINRIRTAQMIRGSKMSRGIFKGLQTVISIMIPLVISTIRRAEQVAIAMESRRYGMYDNTTSYYKSEINLPDVVVIVLSVVLLILPAVLSKLLIK</sequence>
<evidence type="ECO:0000313" key="6">
    <source>
        <dbReference type="EMBL" id="ABV33241.1"/>
    </source>
</evidence>
<keyword evidence="7" id="KW-1185">Reference proteome</keyword>
<feature type="transmembrane region" description="Helical" evidence="5">
    <location>
        <begin position="178"/>
        <end position="198"/>
    </location>
</feature>
<evidence type="ECO:0000313" key="7">
    <source>
        <dbReference type="Proteomes" id="UP000002016"/>
    </source>
</evidence>
<dbReference type="RefSeq" id="WP_012002722.1">
    <property type="nucleotide sequence ID" value="NC_009828.1"/>
</dbReference>
<comment type="subcellular location">
    <subcellularLocation>
        <location evidence="1">Membrane</location>
        <topology evidence="1">Multi-pass membrane protein</topology>
    </subcellularLocation>
</comment>
<evidence type="ECO:0000256" key="1">
    <source>
        <dbReference type="ARBA" id="ARBA00004141"/>
    </source>
</evidence>
<reference evidence="6 7" key="2">
    <citation type="journal article" date="2009" name="Proc. Natl. Acad. Sci. U.S.A.">
        <title>On the chimeric nature, thermophilic origin, and phylogenetic placement of the Thermotogales.</title>
        <authorList>
            <person name="Zhaxybayeva O."/>
            <person name="Swithers K.S."/>
            <person name="Lapierre P."/>
            <person name="Fournier G.P."/>
            <person name="Bickhart D.M."/>
            <person name="DeBoy R.T."/>
            <person name="Nelson K.E."/>
            <person name="Nesbo C.L."/>
            <person name="Doolittle W.F."/>
            <person name="Gogarten J.P."/>
            <person name="Noll K.M."/>
        </authorList>
    </citation>
    <scope>NUCLEOTIDE SEQUENCE [LARGE SCALE GENOMIC DNA]</scope>
    <source>
        <strain evidence="7">ATCC BAA-301 / DSM 14385 / NBRC 107922 / TMO</strain>
    </source>
</reference>
<dbReference type="GO" id="GO:0005886">
    <property type="term" value="C:plasma membrane"/>
    <property type="evidence" value="ECO:0007669"/>
    <property type="project" value="UniProtKB-ARBA"/>
</dbReference>
<dbReference type="STRING" id="416591.Tlet_0675"/>